<comment type="caution">
    <text evidence="1">The sequence shown here is derived from an EMBL/GenBank/DDBJ whole genome shotgun (WGS) entry which is preliminary data.</text>
</comment>
<keyword evidence="2" id="KW-1185">Reference proteome</keyword>
<proteinExistence type="predicted"/>
<evidence type="ECO:0000313" key="2">
    <source>
        <dbReference type="Proteomes" id="UP001180551"/>
    </source>
</evidence>
<evidence type="ECO:0008006" key="3">
    <source>
        <dbReference type="Google" id="ProtNLM"/>
    </source>
</evidence>
<sequence length="81" mass="8941">MARRDLRKLGRPLPAFDLVLRRYWEHNHPGESLEEHLRRGGLASRFGKALPQQMQSALGDVAQALLLPGTVGTAIGTTSRP</sequence>
<dbReference type="Proteomes" id="UP001180551">
    <property type="component" value="Unassembled WGS sequence"/>
</dbReference>
<accession>A0ABU2T8P7</accession>
<protein>
    <recommendedName>
        <fullName evidence="3">DUF4158 domain-containing protein</fullName>
    </recommendedName>
</protein>
<name>A0ABU2T8P7_9ACTN</name>
<dbReference type="EMBL" id="JAVRFE010000019">
    <property type="protein sequence ID" value="MDT0457303.1"/>
    <property type="molecule type" value="Genomic_DNA"/>
</dbReference>
<evidence type="ECO:0000313" key="1">
    <source>
        <dbReference type="EMBL" id="MDT0457303.1"/>
    </source>
</evidence>
<dbReference type="RefSeq" id="WP_311624450.1">
    <property type="nucleotide sequence ID" value="NZ_JAVRFE010000019.1"/>
</dbReference>
<organism evidence="1 2">
    <name type="scientific">Streptomyces mooreae</name>
    <dbReference type="NCBI Taxonomy" id="3075523"/>
    <lineage>
        <taxon>Bacteria</taxon>
        <taxon>Bacillati</taxon>
        <taxon>Actinomycetota</taxon>
        <taxon>Actinomycetes</taxon>
        <taxon>Kitasatosporales</taxon>
        <taxon>Streptomycetaceae</taxon>
        <taxon>Streptomyces</taxon>
    </lineage>
</organism>
<reference evidence="1" key="1">
    <citation type="submission" date="2024-05" db="EMBL/GenBank/DDBJ databases">
        <title>30 novel species of actinomycetes from the DSMZ collection.</title>
        <authorList>
            <person name="Nouioui I."/>
        </authorList>
    </citation>
    <scope>NUCLEOTIDE SEQUENCE</scope>
    <source>
        <strain evidence="1">DSM 41527</strain>
    </source>
</reference>
<gene>
    <name evidence="1" type="ORF">RM550_16410</name>
</gene>